<dbReference type="RefSeq" id="WP_186876953.1">
    <property type="nucleotide sequence ID" value="NZ_JACOPF010000004.1"/>
</dbReference>
<accession>A0A923LLM3</accession>
<proteinExistence type="predicted"/>
<feature type="domain" description="tRNA(Ile)-lysidine/2-thiocytidine synthase N-terminal" evidence="2">
    <location>
        <begin position="23"/>
        <end position="132"/>
    </location>
</feature>
<sequence length="277" mass="31446">MKSYREKCKILHERMYAYAQESVVIAFSGGVDSSLLLKLACKAASDTGQTVYAVTAHSRLHPAEDLETAVQVAKEMKAVHKIIYTDELKEAGISNNPKERCYLCKKYLFQKIIETASEAGARRILEGTNEDDLHVYRPGIRAIRELGIISPLAECGMTKKEVRQLAKEYEISVAARPARPCLATRFPYGTRLTYEKIEQAELGEHFLESLGLETVRLRVHGSLVRIETEQTGLSELWEKRTEIVTYLKKLGFAYITVDMEGFRSGSMDIEFRDRKEE</sequence>
<dbReference type="EMBL" id="JACOPF010000004">
    <property type="protein sequence ID" value="MBC5690297.1"/>
    <property type="molecule type" value="Genomic_DNA"/>
</dbReference>
<reference evidence="3" key="1">
    <citation type="submission" date="2020-08" db="EMBL/GenBank/DDBJ databases">
        <title>Genome public.</title>
        <authorList>
            <person name="Liu C."/>
            <person name="Sun Q."/>
        </authorList>
    </citation>
    <scope>NUCLEOTIDE SEQUENCE</scope>
    <source>
        <strain evidence="3">NSJ-55</strain>
    </source>
</reference>
<keyword evidence="3" id="KW-0808">Transferase</keyword>
<evidence type="ECO:0000256" key="1">
    <source>
        <dbReference type="PIRSR" id="PIRSR006661-1"/>
    </source>
</evidence>
<dbReference type="InterPro" id="IPR011063">
    <property type="entry name" value="TilS/TtcA_N"/>
</dbReference>
<dbReference type="GO" id="GO:0016783">
    <property type="term" value="F:sulfurtransferase activity"/>
    <property type="evidence" value="ECO:0007669"/>
    <property type="project" value="InterPro"/>
</dbReference>
<dbReference type="InterPro" id="IPR052188">
    <property type="entry name" value="Ni-pincer_cofactor_biosynth"/>
</dbReference>
<keyword evidence="4" id="KW-1185">Reference proteome</keyword>
<gene>
    <name evidence="3" type="primary">larE</name>
    <name evidence="3" type="ORF">H8S37_15380</name>
</gene>
<dbReference type="SUPFAM" id="SSF52402">
    <property type="entry name" value="Adenine nucleotide alpha hydrolases-like"/>
    <property type="match status" value="1"/>
</dbReference>
<dbReference type="InterPro" id="IPR005232">
    <property type="entry name" value="LarE"/>
</dbReference>
<evidence type="ECO:0000313" key="4">
    <source>
        <dbReference type="Proteomes" id="UP000652477"/>
    </source>
</evidence>
<feature type="active site" description="Nucleophile and sulfur donor" evidence="1">
    <location>
        <position position="181"/>
    </location>
</feature>
<protein>
    <submittedName>
        <fullName evidence="3">ATP-dependent sacrificial sulfur transferase LarE</fullName>
    </submittedName>
</protein>
<name>A0A923LLM3_9FIRM</name>
<dbReference type="NCBIfam" id="TIGR00268">
    <property type="entry name" value="ATP-dependent sacrificial sulfur transferase LarE"/>
    <property type="match status" value="1"/>
</dbReference>
<dbReference type="InterPro" id="IPR014729">
    <property type="entry name" value="Rossmann-like_a/b/a_fold"/>
</dbReference>
<dbReference type="PIRSF" id="PIRSF006661">
    <property type="entry name" value="PP-lp_UCP006661"/>
    <property type="match status" value="1"/>
</dbReference>
<dbReference type="Pfam" id="PF01171">
    <property type="entry name" value="ATP_bind_3"/>
    <property type="match status" value="1"/>
</dbReference>
<dbReference type="PANTHER" id="PTHR43169:SF2">
    <property type="entry name" value="NAD_GMP SYNTHASE DOMAIN-CONTAINING PROTEIN"/>
    <property type="match status" value="1"/>
</dbReference>
<dbReference type="CDD" id="cd01990">
    <property type="entry name" value="LarE-like"/>
    <property type="match status" value="1"/>
</dbReference>
<dbReference type="PANTHER" id="PTHR43169">
    <property type="entry name" value="EXSB FAMILY PROTEIN"/>
    <property type="match status" value="1"/>
</dbReference>
<evidence type="ECO:0000259" key="2">
    <source>
        <dbReference type="Pfam" id="PF01171"/>
    </source>
</evidence>
<organism evidence="3 4">
    <name type="scientific">Mediterraneibacter hominis</name>
    <dbReference type="NCBI Taxonomy" id="2763054"/>
    <lineage>
        <taxon>Bacteria</taxon>
        <taxon>Bacillati</taxon>
        <taxon>Bacillota</taxon>
        <taxon>Clostridia</taxon>
        <taxon>Lachnospirales</taxon>
        <taxon>Lachnospiraceae</taxon>
        <taxon>Mediterraneibacter</taxon>
    </lineage>
</organism>
<dbReference type="AlphaFoldDB" id="A0A923LLM3"/>
<dbReference type="Proteomes" id="UP000652477">
    <property type="component" value="Unassembled WGS sequence"/>
</dbReference>
<evidence type="ECO:0000313" key="3">
    <source>
        <dbReference type="EMBL" id="MBC5690297.1"/>
    </source>
</evidence>
<dbReference type="Gene3D" id="3.40.50.620">
    <property type="entry name" value="HUPs"/>
    <property type="match status" value="1"/>
</dbReference>
<comment type="caution">
    <text evidence="3">The sequence shown here is derived from an EMBL/GenBank/DDBJ whole genome shotgun (WGS) entry which is preliminary data.</text>
</comment>